<keyword evidence="2" id="KW-0479">Metal-binding</keyword>
<feature type="domain" description="Metallo-beta-lactamase" evidence="5">
    <location>
        <begin position="41"/>
        <end position="237"/>
    </location>
</feature>
<gene>
    <name evidence="6" type="ORF">ATK78_2463</name>
</gene>
<organism evidence="6 7">
    <name type="scientific">Pedobacter metabolipauper</name>
    <dbReference type="NCBI Taxonomy" id="425513"/>
    <lineage>
        <taxon>Bacteria</taxon>
        <taxon>Pseudomonadati</taxon>
        <taxon>Bacteroidota</taxon>
        <taxon>Sphingobacteriia</taxon>
        <taxon>Sphingobacteriales</taxon>
        <taxon>Sphingobacteriaceae</taxon>
        <taxon>Pedobacter</taxon>
    </lineage>
</organism>
<evidence type="ECO:0000259" key="5">
    <source>
        <dbReference type="SMART" id="SM00849"/>
    </source>
</evidence>
<dbReference type="SUPFAM" id="SSF56281">
    <property type="entry name" value="Metallo-hydrolase/oxidoreductase"/>
    <property type="match status" value="1"/>
</dbReference>
<dbReference type="EMBL" id="SNYC01000004">
    <property type="protein sequence ID" value="TDQ10297.1"/>
    <property type="molecule type" value="Genomic_DNA"/>
</dbReference>
<dbReference type="AlphaFoldDB" id="A0A4V3D1F2"/>
<dbReference type="InterPro" id="IPR051013">
    <property type="entry name" value="MBL_superfamily_lactonases"/>
</dbReference>
<dbReference type="SMART" id="SM00849">
    <property type="entry name" value="Lactamase_B"/>
    <property type="match status" value="1"/>
</dbReference>
<name>A0A4V3D1F2_9SPHI</name>
<dbReference type="PANTHER" id="PTHR42978">
    <property type="entry name" value="QUORUM-QUENCHING LACTONASE YTNP-RELATED-RELATED"/>
    <property type="match status" value="1"/>
</dbReference>
<proteinExistence type="inferred from homology"/>
<dbReference type="Gene3D" id="3.60.15.10">
    <property type="entry name" value="Ribonuclease Z/Hydroxyacylglutathione hydrolase-like"/>
    <property type="match status" value="1"/>
</dbReference>
<evidence type="ECO:0000256" key="4">
    <source>
        <dbReference type="ARBA" id="ARBA00022833"/>
    </source>
</evidence>
<protein>
    <submittedName>
        <fullName evidence="6">Glyoxylase-like metal-dependent hydrolase (Beta-lactamase superfamily II)</fullName>
    </submittedName>
</protein>
<sequence>MPLQVFTLFEGSYSVDATKKFVPFDPAKDNPKDRPASLFIHVQPFLVKLKDSLVLIDTGLGYSNEKGQLILHENIRKAGFDPDDVDLVLMSHLHFDHSGGMVHNQDGKMDLSFPNATYVIQRGEWEAAFTNTSSSYRTEIFDFLQRNAQLRFIEDSGSLTTEISYELTGAHTPFHQVFLLSDGKDTIFFGGDVLPEPEELVKKFIAKYDYDGRKAMELREKFGQQAAAENWNCLFYHGKSRTTGHVTLNDGQFKITD</sequence>
<keyword evidence="7" id="KW-1185">Reference proteome</keyword>
<evidence type="ECO:0000256" key="3">
    <source>
        <dbReference type="ARBA" id="ARBA00022801"/>
    </source>
</evidence>
<evidence type="ECO:0000313" key="7">
    <source>
        <dbReference type="Proteomes" id="UP000295620"/>
    </source>
</evidence>
<evidence type="ECO:0000256" key="1">
    <source>
        <dbReference type="ARBA" id="ARBA00007749"/>
    </source>
</evidence>
<comment type="caution">
    <text evidence="6">The sequence shown here is derived from an EMBL/GenBank/DDBJ whole genome shotgun (WGS) entry which is preliminary data.</text>
</comment>
<dbReference type="GO" id="GO:0016787">
    <property type="term" value="F:hydrolase activity"/>
    <property type="evidence" value="ECO:0007669"/>
    <property type="project" value="UniProtKB-KW"/>
</dbReference>
<dbReference type="Proteomes" id="UP000295620">
    <property type="component" value="Unassembled WGS sequence"/>
</dbReference>
<keyword evidence="4" id="KW-0862">Zinc</keyword>
<dbReference type="InterPro" id="IPR001279">
    <property type="entry name" value="Metallo-B-lactamas"/>
</dbReference>
<evidence type="ECO:0000313" key="6">
    <source>
        <dbReference type="EMBL" id="TDQ10297.1"/>
    </source>
</evidence>
<accession>A0A4V3D1F2</accession>
<dbReference type="GO" id="GO:0046872">
    <property type="term" value="F:metal ion binding"/>
    <property type="evidence" value="ECO:0007669"/>
    <property type="project" value="UniProtKB-KW"/>
</dbReference>
<keyword evidence="3 6" id="KW-0378">Hydrolase</keyword>
<comment type="similarity">
    <text evidence="1">Belongs to the metallo-beta-lactamase superfamily.</text>
</comment>
<dbReference type="Pfam" id="PF00753">
    <property type="entry name" value="Lactamase_B"/>
    <property type="match status" value="1"/>
</dbReference>
<reference evidence="6 7" key="1">
    <citation type="submission" date="2019-03" db="EMBL/GenBank/DDBJ databases">
        <title>Genomic Encyclopedia of Archaeal and Bacterial Type Strains, Phase II (KMG-II): from individual species to whole genera.</title>
        <authorList>
            <person name="Goeker M."/>
        </authorList>
    </citation>
    <scope>NUCLEOTIDE SEQUENCE [LARGE SCALE GENOMIC DNA]</scope>
    <source>
        <strain evidence="6 7">DSM 19035</strain>
    </source>
</reference>
<dbReference type="InterPro" id="IPR036866">
    <property type="entry name" value="RibonucZ/Hydroxyglut_hydro"/>
</dbReference>
<evidence type="ECO:0000256" key="2">
    <source>
        <dbReference type="ARBA" id="ARBA00022723"/>
    </source>
</evidence>
<dbReference type="PANTHER" id="PTHR42978:SF6">
    <property type="entry name" value="QUORUM-QUENCHING LACTONASE YTNP-RELATED"/>
    <property type="match status" value="1"/>
</dbReference>